<reference evidence="1" key="1">
    <citation type="journal article" date="2021" name="Nat. Commun.">
        <title>Genetic determinants of endophytism in the Arabidopsis root mycobiome.</title>
        <authorList>
            <person name="Mesny F."/>
            <person name="Miyauchi S."/>
            <person name="Thiergart T."/>
            <person name="Pickel B."/>
            <person name="Atanasova L."/>
            <person name="Karlsson M."/>
            <person name="Huettel B."/>
            <person name="Barry K.W."/>
            <person name="Haridas S."/>
            <person name="Chen C."/>
            <person name="Bauer D."/>
            <person name="Andreopoulos W."/>
            <person name="Pangilinan J."/>
            <person name="LaButti K."/>
            <person name="Riley R."/>
            <person name="Lipzen A."/>
            <person name="Clum A."/>
            <person name="Drula E."/>
            <person name="Henrissat B."/>
            <person name="Kohler A."/>
            <person name="Grigoriev I.V."/>
            <person name="Martin F.M."/>
            <person name="Hacquard S."/>
        </authorList>
    </citation>
    <scope>NUCLEOTIDE SEQUENCE</scope>
    <source>
        <strain evidence="1">MPI-SDFR-AT-0073</strain>
    </source>
</reference>
<dbReference type="OrthoDB" id="5289641at2759"/>
<comment type="caution">
    <text evidence="1">The sequence shown here is derived from an EMBL/GenBank/DDBJ whole genome shotgun (WGS) entry which is preliminary data.</text>
</comment>
<dbReference type="EMBL" id="JAGPXC010000005">
    <property type="protein sequence ID" value="KAH6653559.1"/>
    <property type="molecule type" value="Genomic_DNA"/>
</dbReference>
<dbReference type="AlphaFoldDB" id="A0A9P8UJZ1"/>
<accession>A0A9P8UJZ1</accession>
<dbReference type="PANTHER" id="PTHR39697:SF2">
    <property type="entry name" value="CYANOVIRIN-N DOMAIN-CONTAINING PROTEIN"/>
    <property type="match status" value="1"/>
</dbReference>
<organism evidence="1 2">
    <name type="scientific">Truncatella angustata</name>
    <dbReference type="NCBI Taxonomy" id="152316"/>
    <lineage>
        <taxon>Eukaryota</taxon>
        <taxon>Fungi</taxon>
        <taxon>Dikarya</taxon>
        <taxon>Ascomycota</taxon>
        <taxon>Pezizomycotina</taxon>
        <taxon>Sordariomycetes</taxon>
        <taxon>Xylariomycetidae</taxon>
        <taxon>Amphisphaeriales</taxon>
        <taxon>Sporocadaceae</taxon>
        <taxon>Truncatella</taxon>
    </lineage>
</organism>
<evidence type="ECO:0000313" key="1">
    <source>
        <dbReference type="EMBL" id="KAH6653559.1"/>
    </source>
</evidence>
<evidence type="ECO:0000313" key="2">
    <source>
        <dbReference type="Proteomes" id="UP000758603"/>
    </source>
</evidence>
<sequence length="143" mass="15761">MDFNTSAKSEVPHSEHIYMICQRSGTGVLTLLNGKVILSDGMNPHGAAHWACETKSGYLGFRNTAAGCYLSHDGGVNIVTTRNFLPFEMFNISPHRNGGYMLLSPYYWFAQKKIAIAENGESLIRHDAAGTAWDFVRVDGKSC</sequence>
<proteinExistence type="predicted"/>
<dbReference type="GeneID" id="70136460"/>
<protein>
    <submittedName>
        <fullName evidence="1">Uncharacterized protein</fullName>
    </submittedName>
</protein>
<gene>
    <name evidence="1" type="ORF">BKA67DRAFT_660148</name>
</gene>
<keyword evidence="2" id="KW-1185">Reference proteome</keyword>
<dbReference type="RefSeq" id="XP_045957836.1">
    <property type="nucleotide sequence ID" value="XM_046107569.1"/>
</dbReference>
<name>A0A9P8UJZ1_9PEZI</name>
<dbReference type="Proteomes" id="UP000758603">
    <property type="component" value="Unassembled WGS sequence"/>
</dbReference>
<dbReference type="PANTHER" id="PTHR39697">
    <property type="entry name" value="RICIN B LECTIN DOMAIN-CONTAINING PROTEIN-RELATED"/>
    <property type="match status" value="1"/>
</dbReference>